<keyword evidence="3" id="KW-1185">Reference proteome</keyword>
<organism evidence="2 3">
    <name type="scientific">Mucuna pruriens</name>
    <name type="common">Velvet bean</name>
    <name type="synonym">Dolichos pruriens</name>
    <dbReference type="NCBI Taxonomy" id="157652"/>
    <lineage>
        <taxon>Eukaryota</taxon>
        <taxon>Viridiplantae</taxon>
        <taxon>Streptophyta</taxon>
        <taxon>Embryophyta</taxon>
        <taxon>Tracheophyta</taxon>
        <taxon>Spermatophyta</taxon>
        <taxon>Magnoliopsida</taxon>
        <taxon>eudicotyledons</taxon>
        <taxon>Gunneridae</taxon>
        <taxon>Pentapetalae</taxon>
        <taxon>rosids</taxon>
        <taxon>fabids</taxon>
        <taxon>Fabales</taxon>
        <taxon>Fabaceae</taxon>
        <taxon>Papilionoideae</taxon>
        <taxon>50 kb inversion clade</taxon>
        <taxon>NPAAA clade</taxon>
        <taxon>indigoferoid/millettioid clade</taxon>
        <taxon>Phaseoleae</taxon>
        <taxon>Mucuna</taxon>
    </lineage>
</organism>
<protein>
    <recommendedName>
        <fullName evidence="4">Reverse transcriptase domain-containing protein</fullName>
    </recommendedName>
</protein>
<dbReference type="OrthoDB" id="778454at2759"/>
<gene>
    <name evidence="2" type="ORF">CR513_06261</name>
</gene>
<reference evidence="2" key="1">
    <citation type="submission" date="2018-05" db="EMBL/GenBank/DDBJ databases">
        <title>Draft genome of Mucuna pruriens seed.</title>
        <authorList>
            <person name="Nnadi N.E."/>
            <person name="Vos R."/>
            <person name="Hasami M.H."/>
            <person name="Devisetty U.K."/>
            <person name="Aguiy J.C."/>
        </authorList>
    </citation>
    <scope>NUCLEOTIDE SEQUENCE [LARGE SCALE GENOMIC DNA]</scope>
    <source>
        <strain evidence="2">JCA_2017</strain>
    </source>
</reference>
<sequence length="178" mass="19960">MEFGDTFVKFNIFEALKHPVEDHSIFSIDAIDGLVEDYLRISIGSANLVDFIDTCDESIEIESINLEGAEAVCNSQQEAGSDSSQKESQQIEAESDFGQLSPHLDRYVSPQSNIELKPLPEHLKYAFLGDHQQFLVIIANNLSGEQEEKLLEVLIKHKKDIDWTLADLLGINPLHLHA</sequence>
<evidence type="ECO:0000313" key="3">
    <source>
        <dbReference type="Proteomes" id="UP000257109"/>
    </source>
</evidence>
<feature type="compositionally biased region" description="Polar residues" evidence="1">
    <location>
        <begin position="75"/>
        <end position="92"/>
    </location>
</feature>
<name>A0A371I2W8_MUCPR</name>
<feature type="non-terminal residue" evidence="2">
    <location>
        <position position="1"/>
    </location>
</feature>
<evidence type="ECO:0000313" key="2">
    <source>
        <dbReference type="EMBL" id="RDY09375.1"/>
    </source>
</evidence>
<evidence type="ECO:0000256" key="1">
    <source>
        <dbReference type="SAM" id="MobiDB-lite"/>
    </source>
</evidence>
<feature type="region of interest" description="Disordered" evidence="1">
    <location>
        <begin position="75"/>
        <end position="96"/>
    </location>
</feature>
<accession>A0A371I2W8</accession>
<dbReference type="Proteomes" id="UP000257109">
    <property type="component" value="Unassembled WGS sequence"/>
</dbReference>
<dbReference type="AlphaFoldDB" id="A0A371I2W8"/>
<proteinExistence type="predicted"/>
<dbReference type="EMBL" id="QJKJ01001067">
    <property type="protein sequence ID" value="RDY09375.1"/>
    <property type="molecule type" value="Genomic_DNA"/>
</dbReference>
<evidence type="ECO:0008006" key="4">
    <source>
        <dbReference type="Google" id="ProtNLM"/>
    </source>
</evidence>
<comment type="caution">
    <text evidence="2">The sequence shown here is derived from an EMBL/GenBank/DDBJ whole genome shotgun (WGS) entry which is preliminary data.</text>
</comment>